<dbReference type="Proteomes" id="UP000326500">
    <property type="component" value="Unassembled WGS sequence"/>
</dbReference>
<evidence type="ECO:0000256" key="8">
    <source>
        <dbReference type="ARBA" id="ARBA00073649"/>
    </source>
</evidence>
<dbReference type="PANTHER" id="PTHR42794">
    <property type="entry name" value="HEMIN IMPORT ATP-BINDING PROTEIN HMUV"/>
    <property type="match status" value="1"/>
</dbReference>
<evidence type="ECO:0000256" key="4">
    <source>
        <dbReference type="ARBA" id="ARBA00022967"/>
    </source>
</evidence>
<evidence type="ECO:0000313" key="11">
    <source>
        <dbReference type="EMBL" id="SDK15776.1"/>
    </source>
</evidence>
<accession>A0A1G8ZL38</accession>
<evidence type="ECO:0000256" key="1">
    <source>
        <dbReference type="ARBA" id="ARBA00022448"/>
    </source>
</evidence>
<dbReference type="Pfam" id="PF00005">
    <property type="entry name" value="ABC_tran"/>
    <property type="match status" value="1"/>
</dbReference>
<feature type="domain" description="ABC transporter" evidence="10">
    <location>
        <begin position="4"/>
        <end position="238"/>
    </location>
</feature>
<organism evidence="11 12">
    <name type="scientific">Methanoculleus thermophilus</name>
    <dbReference type="NCBI Taxonomy" id="2200"/>
    <lineage>
        <taxon>Archaea</taxon>
        <taxon>Methanobacteriati</taxon>
        <taxon>Methanobacteriota</taxon>
        <taxon>Stenosarchaea group</taxon>
        <taxon>Methanomicrobia</taxon>
        <taxon>Methanomicrobiales</taxon>
        <taxon>Methanomicrobiaceae</taxon>
        <taxon>Methanoculleus</taxon>
    </lineage>
</organism>
<dbReference type="InterPro" id="IPR003439">
    <property type="entry name" value="ABC_transporter-like_ATP-bd"/>
</dbReference>
<dbReference type="SMART" id="SM00382">
    <property type="entry name" value="AAA"/>
    <property type="match status" value="1"/>
</dbReference>
<dbReference type="PROSITE" id="PS50893">
    <property type="entry name" value="ABC_TRANSPORTER_2"/>
    <property type="match status" value="1"/>
</dbReference>
<dbReference type="Gene3D" id="3.40.50.300">
    <property type="entry name" value="P-loop containing nucleotide triphosphate hydrolases"/>
    <property type="match status" value="1"/>
</dbReference>
<gene>
    <name evidence="11" type="ORF">SAMN04488571_104247</name>
</gene>
<evidence type="ECO:0000256" key="6">
    <source>
        <dbReference type="ARBA" id="ARBA00058960"/>
    </source>
</evidence>
<proteinExistence type="predicted"/>
<dbReference type="GO" id="GO:0016887">
    <property type="term" value="F:ATP hydrolysis activity"/>
    <property type="evidence" value="ECO:0007669"/>
    <property type="project" value="InterPro"/>
</dbReference>
<reference evidence="11 12" key="1">
    <citation type="submission" date="2016-10" db="EMBL/GenBank/DDBJ databases">
        <authorList>
            <person name="Varghese N."/>
            <person name="Submissions S."/>
        </authorList>
    </citation>
    <scope>NUCLEOTIDE SEQUENCE [LARGE SCALE GENOMIC DNA]</scope>
    <source>
        <strain evidence="11 12">DSM 2373</strain>
    </source>
</reference>
<evidence type="ECO:0000259" key="10">
    <source>
        <dbReference type="PROSITE" id="PS50893"/>
    </source>
</evidence>
<dbReference type="EC" id="7.6.2.8" evidence="7"/>
<comment type="function">
    <text evidence="6">Required for corrinoid utilization. Probably part of the ABC transporter complex BtuCDF involved in cobalamin (vitamin B12) import. Probably responsible for energy coupling to the transport system.</text>
</comment>
<dbReference type="InterPro" id="IPR027417">
    <property type="entry name" value="P-loop_NTPase"/>
</dbReference>
<sequence>MKPIEIIDIDVSYGAKKILEAITFNADASEILGIVGPNGSGKTTLLKAMSRVVARDNGDIRLEGRDLDSFEHRELARRVAVVPQDISIGFDYSVRDVVMMGRHPYIGRFASETAQDMEICDRAMRLANVAHLAGTSVRDISGGERQRVLIARALAQEPKILLLDEATSNLDVSHQVEILNIIRDLAEEITVVSVFHDLNLAAHYCDRLLLLKDRRVYALGTPSEVLTREKIREVFGMEVLVKSHPLTGRPYVLPVYMHQSGSGGNRRVHVVCGGGTGSDILHLLHTAGFAVTCGILNVLDTDYGTAMHLGIPCVAEPPFHNITPKSLAGLRECLDGADTVIVTAMPIGKGNLDNLQVLLDYPKKPIIFYARDHTARMEDFTGGEAWAVLTNLEARGAHRIEGAAELLAYLSRDGSGCDRTP</sequence>
<dbReference type="FunFam" id="3.40.50.300:FF:000134">
    <property type="entry name" value="Iron-enterobactin ABC transporter ATP-binding protein"/>
    <property type="match status" value="1"/>
</dbReference>
<evidence type="ECO:0000256" key="2">
    <source>
        <dbReference type="ARBA" id="ARBA00022741"/>
    </source>
</evidence>
<evidence type="ECO:0000256" key="5">
    <source>
        <dbReference type="ARBA" id="ARBA00050590"/>
    </source>
</evidence>
<keyword evidence="4" id="KW-1278">Translocase</keyword>
<dbReference type="NCBIfam" id="NF010068">
    <property type="entry name" value="PRK13548.1"/>
    <property type="match status" value="1"/>
</dbReference>
<evidence type="ECO:0000256" key="9">
    <source>
        <dbReference type="ARBA" id="ARBA00077139"/>
    </source>
</evidence>
<evidence type="ECO:0000313" key="12">
    <source>
        <dbReference type="Proteomes" id="UP000326500"/>
    </source>
</evidence>
<protein>
    <recommendedName>
        <fullName evidence="8">Cobalamin import ATP-binding protein BtuD</fullName>
        <ecNumber evidence="7">7.6.2.8</ecNumber>
    </recommendedName>
    <alternativeName>
        <fullName evidence="9">Vitamin B12-transporting ATPase</fullName>
    </alternativeName>
</protein>
<dbReference type="RefSeq" id="WP_066957248.1">
    <property type="nucleotide sequence ID" value="NZ_BCNX01000007.1"/>
</dbReference>
<name>A0A1G8ZL38_9EURY</name>
<keyword evidence="2" id="KW-0547">Nucleotide-binding</keyword>
<comment type="catalytic activity">
    <reaction evidence="5">
        <text>an R-cob(III)alamin(out) + ATP + H2O = an R-cob(III)alamin(in) + ADP + phosphate + H(+)</text>
        <dbReference type="Rhea" id="RHEA:17873"/>
        <dbReference type="ChEBI" id="CHEBI:15377"/>
        <dbReference type="ChEBI" id="CHEBI:15378"/>
        <dbReference type="ChEBI" id="CHEBI:30616"/>
        <dbReference type="ChEBI" id="CHEBI:43474"/>
        <dbReference type="ChEBI" id="CHEBI:140785"/>
        <dbReference type="ChEBI" id="CHEBI:456216"/>
        <dbReference type="EC" id="7.6.2.8"/>
    </reaction>
</comment>
<dbReference type="PANTHER" id="PTHR42794:SF1">
    <property type="entry name" value="HEMIN IMPORT ATP-BINDING PROTEIN HMUV"/>
    <property type="match status" value="1"/>
</dbReference>
<dbReference type="InterPro" id="IPR003593">
    <property type="entry name" value="AAA+_ATPase"/>
</dbReference>
<evidence type="ECO:0000256" key="3">
    <source>
        <dbReference type="ARBA" id="ARBA00022840"/>
    </source>
</evidence>
<dbReference type="CDD" id="cd03214">
    <property type="entry name" value="ABC_Iron-Siderophores_B12_Hemin"/>
    <property type="match status" value="1"/>
</dbReference>
<dbReference type="OrthoDB" id="24644at2157"/>
<dbReference type="STRING" id="2200.GCA_001571405_01307"/>
<keyword evidence="3 11" id="KW-0067">ATP-binding</keyword>
<dbReference type="AlphaFoldDB" id="A0A1G8ZL38"/>
<dbReference type="PROSITE" id="PS00211">
    <property type="entry name" value="ABC_TRANSPORTER_1"/>
    <property type="match status" value="1"/>
</dbReference>
<keyword evidence="12" id="KW-1185">Reference proteome</keyword>
<dbReference type="GO" id="GO:0005524">
    <property type="term" value="F:ATP binding"/>
    <property type="evidence" value="ECO:0007669"/>
    <property type="project" value="UniProtKB-KW"/>
</dbReference>
<dbReference type="InterPro" id="IPR017871">
    <property type="entry name" value="ABC_transporter-like_CS"/>
</dbReference>
<dbReference type="SUPFAM" id="SSF52540">
    <property type="entry name" value="P-loop containing nucleoside triphosphate hydrolases"/>
    <property type="match status" value="1"/>
</dbReference>
<keyword evidence="1" id="KW-0813">Transport</keyword>
<dbReference type="GO" id="GO:0015420">
    <property type="term" value="F:ABC-type vitamin B12 transporter activity"/>
    <property type="evidence" value="ECO:0007669"/>
    <property type="project" value="UniProtKB-EC"/>
</dbReference>
<dbReference type="EMBL" id="FNFT01000004">
    <property type="protein sequence ID" value="SDK15776.1"/>
    <property type="molecule type" value="Genomic_DNA"/>
</dbReference>
<evidence type="ECO:0000256" key="7">
    <source>
        <dbReference type="ARBA" id="ARBA00066387"/>
    </source>
</evidence>